<reference evidence="2" key="1">
    <citation type="journal article" date="2007" name="Plant Cell">
        <title>Dothideomycete-plant interactions illuminated by genome sequencing and EST analysis of the wheat pathogen Stagonospora nodorum.</title>
        <authorList>
            <person name="Hane J.K."/>
            <person name="Lowe R.G."/>
            <person name="Solomon P.S."/>
            <person name="Tan K.C."/>
            <person name="Schoch C.L."/>
            <person name="Spatafora J.W."/>
            <person name="Crous P.W."/>
            <person name="Kodira C."/>
            <person name="Birren B.W."/>
            <person name="Galagan J.E."/>
            <person name="Torriani S.F."/>
            <person name="McDonald B.A."/>
            <person name="Oliver R.P."/>
        </authorList>
    </citation>
    <scope>NUCLEOTIDE SEQUENCE [LARGE SCALE GENOMIC DNA]</scope>
    <source>
        <strain evidence="2">SN15 / ATCC MYA-4574 / FGSC 10173</strain>
    </source>
</reference>
<dbReference type="GeneID" id="5973199"/>
<dbReference type="KEGG" id="pno:SNOG_05931"/>
<gene>
    <name evidence="1" type="ORF">SNOG_05931</name>
</gene>
<name>Q0UQN3_PHANO</name>
<dbReference type="InParanoid" id="Q0UQN3"/>
<accession>Q0UQN3</accession>
<dbReference type="AlphaFoldDB" id="Q0UQN3"/>
<organism evidence="1 2">
    <name type="scientific">Phaeosphaeria nodorum (strain SN15 / ATCC MYA-4574 / FGSC 10173)</name>
    <name type="common">Glume blotch fungus</name>
    <name type="synonym">Parastagonospora nodorum</name>
    <dbReference type="NCBI Taxonomy" id="321614"/>
    <lineage>
        <taxon>Eukaryota</taxon>
        <taxon>Fungi</taxon>
        <taxon>Dikarya</taxon>
        <taxon>Ascomycota</taxon>
        <taxon>Pezizomycotina</taxon>
        <taxon>Dothideomycetes</taxon>
        <taxon>Pleosporomycetidae</taxon>
        <taxon>Pleosporales</taxon>
        <taxon>Pleosporineae</taxon>
        <taxon>Phaeosphaeriaceae</taxon>
        <taxon>Parastagonospora</taxon>
    </lineage>
</organism>
<evidence type="ECO:0000313" key="1">
    <source>
        <dbReference type="EMBL" id="EAT86995.1"/>
    </source>
</evidence>
<proteinExistence type="predicted"/>
<sequence>MVCTNTMNNFCKEPRSSIASGVAPILGSDLNSITFGTLKWSSSYFKCERQDQKMHTILRKLRFGQEINGVLAWDFAHILS</sequence>
<evidence type="ECO:0000313" key="2">
    <source>
        <dbReference type="Proteomes" id="UP000001055"/>
    </source>
</evidence>
<dbReference type="EMBL" id="CH445332">
    <property type="protein sequence ID" value="EAT86995.1"/>
    <property type="molecule type" value="Genomic_DNA"/>
</dbReference>
<protein>
    <submittedName>
        <fullName evidence="1">Uncharacterized protein</fullName>
    </submittedName>
</protein>
<dbReference type="Proteomes" id="UP000001055">
    <property type="component" value="Unassembled WGS sequence"/>
</dbReference>
<dbReference type="RefSeq" id="XP_001796322.1">
    <property type="nucleotide sequence ID" value="XM_001796270.1"/>
</dbReference>